<organism evidence="4">
    <name type="scientific">Sesamum latifolium</name>
    <dbReference type="NCBI Taxonomy" id="2727402"/>
    <lineage>
        <taxon>Eukaryota</taxon>
        <taxon>Viridiplantae</taxon>
        <taxon>Streptophyta</taxon>
        <taxon>Embryophyta</taxon>
        <taxon>Tracheophyta</taxon>
        <taxon>Spermatophyta</taxon>
        <taxon>Magnoliopsida</taxon>
        <taxon>eudicotyledons</taxon>
        <taxon>Gunneridae</taxon>
        <taxon>Pentapetalae</taxon>
        <taxon>asterids</taxon>
        <taxon>lamiids</taxon>
        <taxon>Lamiales</taxon>
        <taxon>Pedaliaceae</taxon>
        <taxon>Sesamum</taxon>
    </lineage>
</organism>
<dbReference type="AlphaFoldDB" id="A0AAW2Y5Z3"/>
<reference evidence="4" key="2">
    <citation type="journal article" date="2024" name="Plant">
        <title>Genomic evolution and insights into agronomic trait innovations of Sesamum species.</title>
        <authorList>
            <person name="Miao H."/>
            <person name="Wang L."/>
            <person name="Qu L."/>
            <person name="Liu H."/>
            <person name="Sun Y."/>
            <person name="Le M."/>
            <person name="Wang Q."/>
            <person name="Wei S."/>
            <person name="Zheng Y."/>
            <person name="Lin W."/>
            <person name="Duan Y."/>
            <person name="Cao H."/>
            <person name="Xiong S."/>
            <person name="Wang X."/>
            <person name="Wei L."/>
            <person name="Li C."/>
            <person name="Ma Q."/>
            <person name="Ju M."/>
            <person name="Zhao R."/>
            <person name="Li G."/>
            <person name="Mu C."/>
            <person name="Tian Q."/>
            <person name="Mei H."/>
            <person name="Zhang T."/>
            <person name="Gao T."/>
            <person name="Zhang H."/>
        </authorList>
    </citation>
    <scope>NUCLEOTIDE SEQUENCE</scope>
    <source>
        <strain evidence="4">KEN1</strain>
    </source>
</reference>
<sequence>MNRKPKEAWDTFAKFFSKKNDTKLQFIESELLSVAQRDLTVAQYFHKLEFRSFAAAVQGWPTNPSLVEFENLLAGQEALAKQMGGVSLKNDEETLYVNKGRRNSKAGGFKRSDGKTRGHQSERRTPTVGGSKNHGNTKKFEGRCYNCGKKGHMTRDFWSKKNILESNIVTSKTEDEWDFKALFAADEDELAFATTISNQINYESDKIVDSGRFNHMTGDKKS</sequence>
<dbReference type="GO" id="GO:0003676">
    <property type="term" value="F:nucleic acid binding"/>
    <property type="evidence" value="ECO:0007669"/>
    <property type="project" value="InterPro"/>
</dbReference>
<evidence type="ECO:0000256" key="1">
    <source>
        <dbReference type="PROSITE-ProRule" id="PRU00047"/>
    </source>
</evidence>
<evidence type="ECO:0000256" key="2">
    <source>
        <dbReference type="SAM" id="MobiDB-lite"/>
    </source>
</evidence>
<proteinExistence type="predicted"/>
<keyword evidence="1" id="KW-0863">Zinc-finger</keyword>
<dbReference type="EMBL" id="JACGWN010000001">
    <property type="protein sequence ID" value="KAL0461223.1"/>
    <property type="molecule type" value="Genomic_DNA"/>
</dbReference>
<evidence type="ECO:0000313" key="4">
    <source>
        <dbReference type="EMBL" id="KAL0461223.1"/>
    </source>
</evidence>
<dbReference type="PANTHER" id="PTHR47481:SF36">
    <property type="entry name" value="CCHC-TYPE DOMAIN-CONTAINING PROTEIN"/>
    <property type="match status" value="1"/>
</dbReference>
<dbReference type="InterPro" id="IPR001878">
    <property type="entry name" value="Znf_CCHC"/>
</dbReference>
<evidence type="ECO:0000259" key="3">
    <source>
        <dbReference type="PROSITE" id="PS50158"/>
    </source>
</evidence>
<protein>
    <recommendedName>
        <fullName evidence="3">CCHC-type domain-containing protein</fullName>
    </recommendedName>
</protein>
<dbReference type="PROSITE" id="PS50158">
    <property type="entry name" value="ZF_CCHC"/>
    <property type="match status" value="1"/>
</dbReference>
<comment type="caution">
    <text evidence="4">The sequence shown here is derived from an EMBL/GenBank/DDBJ whole genome shotgun (WGS) entry which is preliminary data.</text>
</comment>
<keyword evidence="1" id="KW-0479">Metal-binding</keyword>
<keyword evidence="1" id="KW-0862">Zinc</keyword>
<gene>
    <name evidence="4" type="ORF">Slati_0009900</name>
</gene>
<dbReference type="PANTHER" id="PTHR47481">
    <property type="match status" value="1"/>
</dbReference>
<reference evidence="4" key="1">
    <citation type="submission" date="2020-06" db="EMBL/GenBank/DDBJ databases">
        <authorList>
            <person name="Li T."/>
            <person name="Hu X."/>
            <person name="Zhang T."/>
            <person name="Song X."/>
            <person name="Zhang H."/>
            <person name="Dai N."/>
            <person name="Sheng W."/>
            <person name="Hou X."/>
            <person name="Wei L."/>
        </authorList>
    </citation>
    <scope>NUCLEOTIDE SEQUENCE</scope>
    <source>
        <strain evidence="4">KEN1</strain>
        <tissue evidence="4">Leaf</tissue>
    </source>
</reference>
<accession>A0AAW2Y5Z3</accession>
<feature type="compositionally biased region" description="Basic and acidic residues" evidence="2">
    <location>
        <begin position="110"/>
        <end position="125"/>
    </location>
</feature>
<name>A0AAW2Y5Z3_9LAMI</name>
<dbReference type="GO" id="GO:0008270">
    <property type="term" value="F:zinc ion binding"/>
    <property type="evidence" value="ECO:0007669"/>
    <property type="project" value="UniProtKB-KW"/>
</dbReference>
<feature type="domain" description="CCHC-type" evidence="3">
    <location>
        <begin position="143"/>
        <end position="156"/>
    </location>
</feature>
<feature type="region of interest" description="Disordered" evidence="2">
    <location>
        <begin position="100"/>
        <end position="135"/>
    </location>
</feature>